<gene>
    <name evidence="1" type="ORF">K2F26_13500</name>
</gene>
<evidence type="ECO:0000313" key="1">
    <source>
        <dbReference type="EMBL" id="QYX29988.1"/>
    </source>
</evidence>
<dbReference type="SUPFAM" id="SSF160980">
    <property type="entry name" value="SSO1389-like"/>
    <property type="match status" value="1"/>
</dbReference>
<accession>A0ABX8WU98</accession>
<dbReference type="Proteomes" id="UP000826540">
    <property type="component" value="Chromosome"/>
</dbReference>
<dbReference type="InterPro" id="IPR011742">
    <property type="entry name" value="CRISPR-assoc_prot_TM1812"/>
</dbReference>
<dbReference type="NCBIfam" id="TIGR02549">
    <property type="entry name" value="CRISPR_DxTHG"/>
    <property type="match status" value="1"/>
</dbReference>
<dbReference type="NCBIfam" id="TIGR02221">
    <property type="entry name" value="cas_TM1812"/>
    <property type="match status" value="1"/>
</dbReference>
<dbReference type="EMBL" id="CP080598">
    <property type="protein sequence ID" value="QYX29988.1"/>
    <property type="molecule type" value="Genomic_DNA"/>
</dbReference>
<sequence>MRRIITFLGIQAKKTTYSFEGVNYDGEVFAEALHKFCEYDSMLVCVTSEARKKNFPILENLQDKRIEAVDIPNGENTEQMWETFKKITEKVNNNDDVIFDITHGLRSLPFLVFLFAAYLKAAKNVKISGIYYGAWELGFSNNGIAPVIDLSEFISMLDWLTATDQFIKTGNGQSLANLLLNGNTASQELASGVNGISQGLQLLRPMDVLEKSALLPELIAKTAPTVSQSELPFLTLLSRVEKDYGKFGLVNPTDYTISPQSCLLRQLEMVEWYVQKGQIVQALSIAREWIPSLLCYYFKLDPLDIKNRDEMEFLLKKGGKIKDENNNIIHQSPYFDEWNNIPKTKKKLVNKLWSGELNLTNLRNDVLHAGFRKDPKNAEDIIDKIKQIVEELRNIAQVWDLKDEAE</sequence>
<protein>
    <submittedName>
        <fullName evidence="1">TIGR02221 family CRISPR-associated protein</fullName>
    </submittedName>
</protein>
<dbReference type="InterPro" id="IPR013383">
    <property type="entry name" value="CRISPR-assoc_prot_DxTHG_CS"/>
</dbReference>
<proteinExistence type="predicted"/>
<keyword evidence="2" id="KW-1185">Reference proteome</keyword>
<dbReference type="CDD" id="cd09732">
    <property type="entry name" value="Csx1_III-U"/>
    <property type="match status" value="1"/>
</dbReference>
<evidence type="ECO:0000313" key="2">
    <source>
        <dbReference type="Proteomes" id="UP000826540"/>
    </source>
</evidence>
<organism evidence="1 2">
    <name type="scientific">Sphaerospermopsis torques-reginae ITEP-024</name>
    <dbReference type="NCBI Taxonomy" id="984208"/>
    <lineage>
        <taxon>Bacteria</taxon>
        <taxon>Bacillati</taxon>
        <taxon>Cyanobacteriota</taxon>
        <taxon>Cyanophyceae</taxon>
        <taxon>Nostocales</taxon>
        <taxon>Aphanizomenonaceae</taxon>
        <taxon>Sphaerospermopsis</taxon>
        <taxon>Sphaerospermopsis torques-reginae</taxon>
    </lineage>
</organism>
<reference evidence="1 2" key="1">
    <citation type="journal article" date="2022" name="J. Am. Chem. Soc.">
        <title>Biosynthesis of Guanitoxin Enables Global Environmental Detection in Freshwater Cyanobacteria.</title>
        <authorList>
            <person name="Lima S.T."/>
            <person name="Fallon T.R."/>
            <person name="Cordoza J.L."/>
            <person name="Chekan J.R."/>
            <person name="Delbaje E."/>
            <person name="Hopiavuori A.R."/>
            <person name="Alvarenga D.O."/>
            <person name="Wood S.M."/>
            <person name="Luhavaya H."/>
            <person name="Baumgartner J.T."/>
            <person name="Dorr F.A."/>
            <person name="Etchegaray A."/>
            <person name="Pinto E."/>
            <person name="McKinnie S.M.K."/>
            <person name="Fiore M.F."/>
            <person name="Moore B.S."/>
        </authorList>
    </citation>
    <scope>NUCLEOTIDE SEQUENCE [LARGE SCALE GENOMIC DNA]</scope>
    <source>
        <strain evidence="1 2">ITEP-024</strain>
    </source>
</reference>
<name>A0ABX8WU98_9CYAN</name>
<dbReference type="RefSeq" id="WP_220608241.1">
    <property type="nucleotide sequence ID" value="NZ_CP080598.1"/>
</dbReference>